<gene>
    <name evidence="13" type="ORF">QNH39_20015</name>
</gene>
<dbReference type="PROSITE" id="PS50113">
    <property type="entry name" value="PAC"/>
    <property type="match status" value="3"/>
</dbReference>
<dbReference type="InterPro" id="IPR036890">
    <property type="entry name" value="HATPase_C_sf"/>
</dbReference>
<dbReference type="InterPro" id="IPR003594">
    <property type="entry name" value="HATPase_dom"/>
</dbReference>
<dbReference type="PANTHER" id="PTHR43065:SF10">
    <property type="entry name" value="PEROXIDE STRESS-ACTIVATED HISTIDINE KINASE MAK3"/>
    <property type="match status" value="1"/>
</dbReference>
<dbReference type="SUPFAM" id="SSF55874">
    <property type="entry name" value="ATPase domain of HSP90 chaperone/DNA topoisomerase II/histidine kinase"/>
    <property type="match status" value="1"/>
</dbReference>
<dbReference type="InterPro" id="IPR000700">
    <property type="entry name" value="PAS-assoc_C"/>
</dbReference>
<dbReference type="InterPro" id="IPR013767">
    <property type="entry name" value="PAS_fold"/>
</dbReference>
<feature type="domain" description="PAS" evidence="11">
    <location>
        <begin position="274"/>
        <end position="347"/>
    </location>
</feature>
<evidence type="ECO:0000256" key="7">
    <source>
        <dbReference type="ARBA" id="ARBA00022840"/>
    </source>
</evidence>
<dbReference type="InterPro" id="IPR035965">
    <property type="entry name" value="PAS-like_dom_sf"/>
</dbReference>
<comment type="catalytic activity">
    <reaction evidence="1">
        <text>ATP + protein L-histidine = ADP + protein N-phospho-L-histidine.</text>
        <dbReference type="EC" id="2.7.13.3"/>
    </reaction>
</comment>
<dbReference type="CDD" id="cd00082">
    <property type="entry name" value="HisKA"/>
    <property type="match status" value="1"/>
</dbReference>
<dbReference type="InterPro" id="IPR000014">
    <property type="entry name" value="PAS"/>
</dbReference>
<evidence type="ECO:0000256" key="1">
    <source>
        <dbReference type="ARBA" id="ARBA00000085"/>
    </source>
</evidence>
<keyword evidence="8" id="KW-0749">Sporulation</keyword>
<dbReference type="EMBL" id="CP126114">
    <property type="protein sequence ID" value="WHY84917.1"/>
    <property type="molecule type" value="Genomic_DNA"/>
</dbReference>
<dbReference type="InterPro" id="IPR004358">
    <property type="entry name" value="Sig_transdc_His_kin-like_C"/>
</dbReference>
<dbReference type="SMART" id="SM00388">
    <property type="entry name" value="HisKA"/>
    <property type="match status" value="1"/>
</dbReference>
<evidence type="ECO:0000256" key="8">
    <source>
        <dbReference type="ARBA" id="ARBA00022969"/>
    </source>
</evidence>
<reference evidence="13" key="1">
    <citation type="submission" date="2023-05" db="EMBL/GenBank/DDBJ databases">
        <title>Comparative genomics of Bacillaceae isolates and their secondary metabolite potential.</title>
        <authorList>
            <person name="Song L."/>
            <person name="Nielsen L.J."/>
            <person name="Mohite O."/>
            <person name="Xu X."/>
            <person name="Weber T."/>
            <person name="Kovacs A.T."/>
        </authorList>
    </citation>
    <scope>NUCLEOTIDE SEQUENCE</scope>
    <source>
        <strain evidence="13">XLM17</strain>
    </source>
</reference>
<dbReference type="RefSeq" id="WP_066090622.1">
    <property type="nucleotide sequence ID" value="NZ_CP126114.1"/>
</dbReference>
<feature type="domain" description="PAS" evidence="11">
    <location>
        <begin position="23"/>
        <end position="93"/>
    </location>
</feature>
<dbReference type="InterPro" id="IPR001610">
    <property type="entry name" value="PAC"/>
</dbReference>
<evidence type="ECO:0000256" key="5">
    <source>
        <dbReference type="ARBA" id="ARBA00022741"/>
    </source>
</evidence>
<dbReference type="GO" id="GO:0005524">
    <property type="term" value="F:ATP binding"/>
    <property type="evidence" value="ECO:0007669"/>
    <property type="project" value="UniProtKB-KW"/>
</dbReference>
<dbReference type="Pfam" id="PF00512">
    <property type="entry name" value="HisKA"/>
    <property type="match status" value="1"/>
</dbReference>
<dbReference type="PROSITE" id="PS50109">
    <property type="entry name" value="HIS_KIN"/>
    <property type="match status" value="1"/>
</dbReference>
<feature type="domain" description="PAC" evidence="12">
    <location>
        <begin position="220"/>
        <end position="273"/>
    </location>
</feature>
<dbReference type="GO" id="GO:0030435">
    <property type="term" value="P:sporulation resulting in formation of a cellular spore"/>
    <property type="evidence" value="ECO:0007669"/>
    <property type="project" value="UniProtKB-KW"/>
</dbReference>
<keyword evidence="14" id="KW-1185">Reference proteome</keyword>
<dbReference type="InterPro" id="IPR013655">
    <property type="entry name" value="PAS_fold_3"/>
</dbReference>
<feature type="domain" description="PAC" evidence="12">
    <location>
        <begin position="347"/>
        <end position="397"/>
    </location>
</feature>
<accession>A0AA95MKL6</accession>
<evidence type="ECO:0000256" key="3">
    <source>
        <dbReference type="ARBA" id="ARBA00022553"/>
    </source>
</evidence>
<evidence type="ECO:0000256" key="9">
    <source>
        <dbReference type="ARBA" id="ARBA00023012"/>
    </source>
</evidence>
<dbReference type="InterPro" id="IPR003661">
    <property type="entry name" value="HisK_dim/P_dom"/>
</dbReference>
<keyword evidence="3" id="KW-0597">Phosphoprotein</keyword>
<dbReference type="Pfam" id="PF08447">
    <property type="entry name" value="PAS_3"/>
    <property type="match status" value="1"/>
</dbReference>
<dbReference type="GO" id="GO:0006355">
    <property type="term" value="P:regulation of DNA-templated transcription"/>
    <property type="evidence" value="ECO:0007669"/>
    <property type="project" value="InterPro"/>
</dbReference>
<organism evidence="13 14">
    <name type="scientific">Neobacillus novalis</name>
    <dbReference type="NCBI Taxonomy" id="220687"/>
    <lineage>
        <taxon>Bacteria</taxon>
        <taxon>Bacillati</taxon>
        <taxon>Bacillota</taxon>
        <taxon>Bacilli</taxon>
        <taxon>Bacillales</taxon>
        <taxon>Bacillaceae</taxon>
        <taxon>Neobacillus</taxon>
    </lineage>
</organism>
<feature type="domain" description="PAC" evidence="12">
    <location>
        <begin position="95"/>
        <end position="146"/>
    </location>
</feature>
<protein>
    <recommendedName>
        <fullName evidence="2">histidine kinase</fullName>
        <ecNumber evidence="2">2.7.13.3</ecNumber>
    </recommendedName>
</protein>
<evidence type="ECO:0000313" key="13">
    <source>
        <dbReference type="EMBL" id="WHY84917.1"/>
    </source>
</evidence>
<evidence type="ECO:0000259" key="12">
    <source>
        <dbReference type="PROSITE" id="PS50113"/>
    </source>
</evidence>
<dbReference type="Gene3D" id="1.10.287.130">
    <property type="match status" value="1"/>
</dbReference>
<dbReference type="SUPFAM" id="SSF47384">
    <property type="entry name" value="Homodimeric domain of signal transducing histidine kinase"/>
    <property type="match status" value="1"/>
</dbReference>
<evidence type="ECO:0000313" key="14">
    <source>
        <dbReference type="Proteomes" id="UP001178288"/>
    </source>
</evidence>
<sequence>MNSSIKVSKYEKKLLLKNYLEKNVNRSQTLLNSNQDAIFSMDLEGYFVQVNPAYEKLTGYSTQEAVNMKLQSLIPVESLDKVFHHFHKAVLGQFHNFDCRMTNKAGQTLDLNLTNIPISVDDQIVGVYGVAKDITLLKRKKEELRKMEEIHRSLTEDVFDLIVCTNLQGELLYVSPACEHILGYTREELLNRNSLSLLHVDDRDRAYANVKNALINQENGSGSYRINKKDGSFIWVEILCKPIVDPDTRLIVEVVCVIRDISERKRAEEEAEKREDTYRDLVENSPDAVIIAKGCDMLFINETGRRLLGASKKEDILDKKLLDILHPDLRDTAKKRAEILNNEAAMDFIEYKLIRLDGTVIEAEVKGMPTIYENKPARHIIFRDITERKKTQQLLLNSEKLTIAGQLAAGIAHEVRNPLTAIKGFLQLMEAQVDNKTYFTIIQSEMERIEIILSELLLLAKPQELKFEKENLTTVIDNVKTLIDTQAIMNNIQIEIENDCEDLLIRCDKNQLKQVFINLIKNAIEAMSHGGIITIEIKQYGLDKIKIYIKDTGNGVPKQIIKRIGEPFFTTKEAGTGLGIMISKQIIENHNGKFHFWSDENGTIIEVILPIS</sequence>
<dbReference type="PRINTS" id="PR00344">
    <property type="entry name" value="BCTRLSENSOR"/>
</dbReference>
<dbReference type="Gene3D" id="3.30.565.10">
    <property type="entry name" value="Histidine kinase-like ATPase, C-terminal domain"/>
    <property type="match status" value="1"/>
</dbReference>
<feature type="domain" description="PAS" evidence="11">
    <location>
        <begin position="147"/>
        <end position="217"/>
    </location>
</feature>
<evidence type="ECO:0000256" key="2">
    <source>
        <dbReference type="ARBA" id="ARBA00012438"/>
    </source>
</evidence>
<evidence type="ECO:0000259" key="10">
    <source>
        <dbReference type="PROSITE" id="PS50109"/>
    </source>
</evidence>
<dbReference type="SMART" id="SM00086">
    <property type="entry name" value="PAC"/>
    <property type="match status" value="3"/>
</dbReference>
<keyword evidence="5" id="KW-0547">Nucleotide-binding</keyword>
<evidence type="ECO:0000259" key="11">
    <source>
        <dbReference type="PROSITE" id="PS50112"/>
    </source>
</evidence>
<dbReference type="Proteomes" id="UP001178288">
    <property type="component" value="Chromosome"/>
</dbReference>
<dbReference type="InterPro" id="IPR005467">
    <property type="entry name" value="His_kinase_dom"/>
</dbReference>
<dbReference type="SMART" id="SM00091">
    <property type="entry name" value="PAS"/>
    <property type="match status" value="3"/>
</dbReference>
<keyword evidence="9" id="KW-0902">Two-component regulatory system</keyword>
<dbReference type="KEGG" id="nnv:QNH39_20015"/>
<keyword evidence="7" id="KW-0067">ATP-binding</keyword>
<dbReference type="Pfam" id="PF00989">
    <property type="entry name" value="PAS"/>
    <property type="match status" value="2"/>
</dbReference>
<dbReference type="InterPro" id="IPR036097">
    <property type="entry name" value="HisK_dim/P_sf"/>
</dbReference>
<evidence type="ECO:0000256" key="6">
    <source>
        <dbReference type="ARBA" id="ARBA00022777"/>
    </source>
</evidence>
<dbReference type="NCBIfam" id="TIGR00229">
    <property type="entry name" value="sensory_box"/>
    <property type="match status" value="3"/>
</dbReference>
<dbReference type="PANTHER" id="PTHR43065">
    <property type="entry name" value="SENSOR HISTIDINE KINASE"/>
    <property type="match status" value="1"/>
</dbReference>
<dbReference type="FunFam" id="1.10.287.130:FF:000040">
    <property type="entry name" value="PAS domain-containing sensor histidine kinase"/>
    <property type="match status" value="1"/>
</dbReference>
<evidence type="ECO:0000256" key="4">
    <source>
        <dbReference type="ARBA" id="ARBA00022679"/>
    </source>
</evidence>
<proteinExistence type="predicted"/>
<dbReference type="CDD" id="cd00130">
    <property type="entry name" value="PAS"/>
    <property type="match status" value="3"/>
</dbReference>
<dbReference type="SMART" id="SM00387">
    <property type="entry name" value="HATPase_c"/>
    <property type="match status" value="1"/>
</dbReference>
<dbReference type="PROSITE" id="PS50112">
    <property type="entry name" value="PAS"/>
    <property type="match status" value="3"/>
</dbReference>
<dbReference type="Gene3D" id="3.30.450.20">
    <property type="entry name" value="PAS domain"/>
    <property type="match status" value="3"/>
</dbReference>
<keyword evidence="6" id="KW-0418">Kinase</keyword>
<dbReference type="SUPFAM" id="SSF55785">
    <property type="entry name" value="PYP-like sensor domain (PAS domain)"/>
    <property type="match status" value="3"/>
</dbReference>
<dbReference type="GO" id="GO:0000155">
    <property type="term" value="F:phosphorelay sensor kinase activity"/>
    <property type="evidence" value="ECO:0007669"/>
    <property type="project" value="InterPro"/>
</dbReference>
<dbReference type="Pfam" id="PF02518">
    <property type="entry name" value="HATPase_c"/>
    <property type="match status" value="1"/>
</dbReference>
<dbReference type="AlphaFoldDB" id="A0AA95MKL6"/>
<feature type="domain" description="Histidine kinase" evidence="10">
    <location>
        <begin position="410"/>
        <end position="612"/>
    </location>
</feature>
<dbReference type="CDD" id="cd00075">
    <property type="entry name" value="HATPase"/>
    <property type="match status" value="1"/>
</dbReference>
<name>A0AA95MKL6_9BACI</name>
<keyword evidence="4" id="KW-0808">Transferase</keyword>
<dbReference type="EC" id="2.7.13.3" evidence="2"/>